<name>A0ABW4R649_9RHOB</name>
<feature type="region of interest" description="Disordered" evidence="4">
    <location>
        <begin position="186"/>
        <end position="213"/>
    </location>
</feature>
<dbReference type="SUPFAM" id="SSF46785">
    <property type="entry name" value="Winged helix' DNA-binding domain"/>
    <property type="match status" value="1"/>
</dbReference>
<dbReference type="PROSITE" id="PS50995">
    <property type="entry name" value="HTH_MARR_2"/>
    <property type="match status" value="1"/>
</dbReference>
<dbReference type="PANTHER" id="PTHR42756">
    <property type="entry name" value="TRANSCRIPTIONAL REGULATOR, MARR"/>
    <property type="match status" value="1"/>
</dbReference>
<dbReference type="InterPro" id="IPR036390">
    <property type="entry name" value="WH_DNA-bd_sf"/>
</dbReference>
<accession>A0ABW4R649</accession>
<feature type="domain" description="HTH marR-type" evidence="5">
    <location>
        <begin position="43"/>
        <end position="172"/>
    </location>
</feature>
<organism evidence="6 7">
    <name type="scientific">Paracoccus pacificus</name>
    <dbReference type="NCBI Taxonomy" id="1463598"/>
    <lineage>
        <taxon>Bacteria</taxon>
        <taxon>Pseudomonadati</taxon>
        <taxon>Pseudomonadota</taxon>
        <taxon>Alphaproteobacteria</taxon>
        <taxon>Rhodobacterales</taxon>
        <taxon>Paracoccaceae</taxon>
        <taxon>Paracoccus</taxon>
    </lineage>
</organism>
<proteinExistence type="predicted"/>
<gene>
    <name evidence="6" type="ORF">ACFSCT_05550</name>
</gene>
<evidence type="ECO:0000256" key="1">
    <source>
        <dbReference type="ARBA" id="ARBA00023015"/>
    </source>
</evidence>
<evidence type="ECO:0000256" key="4">
    <source>
        <dbReference type="SAM" id="MobiDB-lite"/>
    </source>
</evidence>
<protein>
    <submittedName>
        <fullName evidence="6">MarR family winged helix-turn-helix transcriptional regulator</fullName>
    </submittedName>
</protein>
<keyword evidence="7" id="KW-1185">Reference proteome</keyword>
<dbReference type="InterPro" id="IPR036388">
    <property type="entry name" value="WH-like_DNA-bd_sf"/>
</dbReference>
<evidence type="ECO:0000313" key="7">
    <source>
        <dbReference type="Proteomes" id="UP001597213"/>
    </source>
</evidence>
<evidence type="ECO:0000259" key="5">
    <source>
        <dbReference type="PROSITE" id="PS50995"/>
    </source>
</evidence>
<comment type="caution">
    <text evidence="6">The sequence shown here is derived from an EMBL/GenBank/DDBJ whole genome shotgun (WGS) entry which is preliminary data.</text>
</comment>
<evidence type="ECO:0000256" key="2">
    <source>
        <dbReference type="ARBA" id="ARBA00023125"/>
    </source>
</evidence>
<keyword evidence="2" id="KW-0238">DNA-binding</keyword>
<sequence>MDNETRQSLYEGRAGREMPPVVEGIAEDSPLRARLWENPCWFSFRLNYLALHFNNPVYGFIQDTLGLLRPDFVVLWSLYISGDTTLTDVVRASGFPKNTLSRAANKVHGLGLIDRQVDPEDQRRITLRLTDKGREAVETVKAAMLGHERLMLETLTPAERLTLSDVLTKLVAASDAWPEIARERMRQARISTAQTKKKTAPNHPESTLSEREP</sequence>
<evidence type="ECO:0000256" key="3">
    <source>
        <dbReference type="ARBA" id="ARBA00023163"/>
    </source>
</evidence>
<evidence type="ECO:0000313" key="6">
    <source>
        <dbReference type="EMBL" id="MFD1881179.1"/>
    </source>
</evidence>
<dbReference type="RefSeq" id="WP_379140809.1">
    <property type="nucleotide sequence ID" value="NZ_JBHUEN010000016.1"/>
</dbReference>
<dbReference type="Gene3D" id="1.10.10.10">
    <property type="entry name" value="Winged helix-like DNA-binding domain superfamily/Winged helix DNA-binding domain"/>
    <property type="match status" value="1"/>
</dbReference>
<dbReference type="Pfam" id="PF12802">
    <property type="entry name" value="MarR_2"/>
    <property type="match status" value="1"/>
</dbReference>
<keyword evidence="1" id="KW-0805">Transcription regulation</keyword>
<dbReference type="SMART" id="SM00347">
    <property type="entry name" value="HTH_MARR"/>
    <property type="match status" value="1"/>
</dbReference>
<dbReference type="PANTHER" id="PTHR42756:SF1">
    <property type="entry name" value="TRANSCRIPTIONAL REPRESSOR OF EMRAB OPERON"/>
    <property type="match status" value="1"/>
</dbReference>
<dbReference type="InterPro" id="IPR000835">
    <property type="entry name" value="HTH_MarR-typ"/>
</dbReference>
<dbReference type="EMBL" id="JBHUEN010000016">
    <property type="protein sequence ID" value="MFD1881179.1"/>
    <property type="molecule type" value="Genomic_DNA"/>
</dbReference>
<reference evidence="7" key="1">
    <citation type="journal article" date="2019" name="Int. J. Syst. Evol. Microbiol.">
        <title>The Global Catalogue of Microorganisms (GCM) 10K type strain sequencing project: providing services to taxonomists for standard genome sequencing and annotation.</title>
        <authorList>
            <consortium name="The Broad Institute Genomics Platform"/>
            <consortium name="The Broad Institute Genome Sequencing Center for Infectious Disease"/>
            <person name="Wu L."/>
            <person name="Ma J."/>
        </authorList>
    </citation>
    <scope>NUCLEOTIDE SEQUENCE [LARGE SCALE GENOMIC DNA]</scope>
    <source>
        <strain evidence="7">CCUG 56029</strain>
    </source>
</reference>
<keyword evidence="3" id="KW-0804">Transcription</keyword>
<dbReference type="Proteomes" id="UP001597213">
    <property type="component" value="Unassembled WGS sequence"/>
</dbReference>